<dbReference type="GO" id="GO:0017000">
    <property type="term" value="P:antibiotic biosynthetic process"/>
    <property type="evidence" value="ECO:0007669"/>
    <property type="project" value="UniProtKB-ARBA"/>
</dbReference>
<dbReference type="Pfam" id="PF00501">
    <property type="entry name" value="AMP-binding"/>
    <property type="match status" value="1"/>
</dbReference>
<dbReference type="InterPro" id="IPR006162">
    <property type="entry name" value="Ppantetheine_attach_site"/>
</dbReference>
<evidence type="ECO:0000256" key="4">
    <source>
        <dbReference type="ARBA" id="ARBA00022553"/>
    </source>
</evidence>
<comment type="similarity">
    <text evidence="2">Belongs to the ATP-dependent AMP-binding enzyme family.</text>
</comment>
<dbReference type="PANTHER" id="PTHR45527">
    <property type="entry name" value="NONRIBOSOMAL PEPTIDE SYNTHETASE"/>
    <property type="match status" value="1"/>
</dbReference>
<dbReference type="GO" id="GO:0043041">
    <property type="term" value="P:amino acid activation for nonribosomal peptide biosynthetic process"/>
    <property type="evidence" value="ECO:0007669"/>
    <property type="project" value="TreeGrafter"/>
</dbReference>
<dbReference type="PROSITE" id="PS50075">
    <property type="entry name" value="CARRIER"/>
    <property type="match status" value="1"/>
</dbReference>
<name>A0A1H6DG64_9ACTN</name>
<dbReference type="FunFam" id="3.40.50.980:FF:000001">
    <property type="entry name" value="Non-ribosomal peptide synthetase"/>
    <property type="match status" value="1"/>
</dbReference>
<reference evidence="6 7" key="1">
    <citation type="submission" date="2016-10" db="EMBL/GenBank/DDBJ databases">
        <authorList>
            <person name="de Groot N.N."/>
        </authorList>
    </citation>
    <scope>NUCLEOTIDE SEQUENCE [LARGE SCALE GENOMIC DNA]</scope>
    <source>
        <strain evidence="6 7">CGMCC 4.2023</strain>
    </source>
</reference>
<dbReference type="RefSeq" id="WP_103888903.1">
    <property type="nucleotide sequence ID" value="NZ_FNVU01000015.1"/>
</dbReference>
<proteinExistence type="inferred from homology"/>
<dbReference type="InterPro" id="IPR000873">
    <property type="entry name" value="AMP-dep_synth/lig_dom"/>
</dbReference>
<keyword evidence="3" id="KW-0596">Phosphopantetheine</keyword>
<dbReference type="InterPro" id="IPR045851">
    <property type="entry name" value="AMP-bd_C_sf"/>
</dbReference>
<keyword evidence="4" id="KW-0597">Phosphoprotein</keyword>
<dbReference type="Gene3D" id="2.30.38.10">
    <property type="entry name" value="Luciferase, Domain 3"/>
    <property type="match status" value="1"/>
</dbReference>
<dbReference type="Pfam" id="PF00550">
    <property type="entry name" value="PP-binding"/>
    <property type="match status" value="1"/>
</dbReference>
<dbReference type="PROSITE" id="PS00455">
    <property type="entry name" value="AMP_BINDING"/>
    <property type="match status" value="1"/>
</dbReference>
<dbReference type="PROSITE" id="PS00012">
    <property type="entry name" value="PHOSPHOPANTETHEINE"/>
    <property type="match status" value="1"/>
</dbReference>
<protein>
    <submittedName>
        <fullName evidence="6">Amino acid adenylation domain-containing protein</fullName>
    </submittedName>
</protein>
<dbReference type="SUPFAM" id="SSF52777">
    <property type="entry name" value="CoA-dependent acyltransferases"/>
    <property type="match status" value="2"/>
</dbReference>
<dbReference type="InterPro" id="IPR010071">
    <property type="entry name" value="AA_adenyl_dom"/>
</dbReference>
<dbReference type="InterPro" id="IPR025110">
    <property type="entry name" value="AMP-bd_C"/>
</dbReference>
<dbReference type="InterPro" id="IPR001242">
    <property type="entry name" value="Condensation_dom"/>
</dbReference>
<dbReference type="Gene3D" id="3.30.559.30">
    <property type="entry name" value="Nonribosomal peptide synthetase, condensation domain"/>
    <property type="match status" value="1"/>
</dbReference>
<dbReference type="InterPro" id="IPR036736">
    <property type="entry name" value="ACP-like_sf"/>
</dbReference>
<dbReference type="GO" id="GO:0005737">
    <property type="term" value="C:cytoplasm"/>
    <property type="evidence" value="ECO:0007669"/>
    <property type="project" value="TreeGrafter"/>
</dbReference>
<feature type="domain" description="Carrier" evidence="5">
    <location>
        <begin position="997"/>
        <end position="1072"/>
    </location>
</feature>
<dbReference type="SUPFAM" id="SSF56801">
    <property type="entry name" value="Acetyl-CoA synthetase-like"/>
    <property type="match status" value="1"/>
</dbReference>
<dbReference type="Gene3D" id="3.30.300.30">
    <property type="match status" value="1"/>
</dbReference>
<dbReference type="InterPro" id="IPR020806">
    <property type="entry name" value="PKS_PP-bd"/>
</dbReference>
<dbReference type="Gene3D" id="1.10.1200.10">
    <property type="entry name" value="ACP-like"/>
    <property type="match status" value="1"/>
</dbReference>
<dbReference type="InterPro" id="IPR009081">
    <property type="entry name" value="PP-bd_ACP"/>
</dbReference>
<sequence length="1109" mass="118857">MPTAETAIFPLASAQERLWIVEQVTPGTTAYHIPLALRLTGELDREALRRSLQRVVDRHEALRTSVTEVEGRAVQLVHPSVEVALPEEAVSEDGLAQVLAVEAARPFDLAAGPLIRARLFRTSEDERVLALTLHHLVSDLWSCGVLLRELGACYAEAVTGTPAPLAEIALQYPDYAVWQRGRLHGDRLEELLGYWRQRMAGAPPSLNLPTDRPRPPVQSLRGKQLAVSLSPELSHATKDLARRCAVSPFMVLLGAFQSLLSRYAGSEDIVVGTGTATRTPQTEQLIGCFINTVPLRTSFAGDPTFVEVLDRVRETTLGALDHHDLPFDLLVAELRPQRDLSRTPFAQVMFILQNAPLPVPDLPGLRVSAAGTERGGAQCDLDVQLRETDEGYAGFVEYADDLFDPETVRRLWGHFEVLLGAALAEPGRPVRELPWLTAAELDQQVGVWNRTDAPAPDRCLHQLFEEQAAAAPQATALIRADGELGYGELDRRADALASRLRGLAVGPDVRVALCLERSERMAVAVLAVLKAGGAYVPLDPAYPADRLAHMLADARPAVLLTSGDLLGRLPVDPATGLVLGAGGAPGPRVLDLDLDLDQGLDGDGRSGEAPAPAAEVGPDNLAYVIYTSGSTGTPKGVAVTHRGVVNNIADLNRRERVGPDDRVLALSASSFDMSVYELLGTLAAGGAVVLPEADRAKDPRHWAELVEHHRVTVWNSAPSLLEALVDSYGGRPPAAPTLRAAFLGGDWIPVELPDRARALFPALRVHALGGATEASIHSIAYLVGAVDPNWAHLPYGRPMDNQQALIVGPDLRPVPPGVPGELCLAGIGLSRGYLDRPSLTAERFRPHPFAGVYPEVPAGARLYRTGDLARYSGDGTVQLLGRLDHQVKVRGFRVELGEVDAALLRHPGLAEALTVVRTDGSGRGIGLAAYVVPVAGQQTPVIAELRDHLRRTLPDHMVPEVFVPLSALPLSANGKLDRSALPAPHPVRATLGNDYVEPSTPLELAVADIWQAVLRIDRVGAHDDFFELGGNSLGVTQVASAVRENLRVDIPLREVFESATVAGQARAAAAAATAAGLDADAIATLYLHIRSMTDDTAREQFAAAEGATR</sequence>
<dbReference type="Gene3D" id="3.40.50.980">
    <property type="match status" value="2"/>
</dbReference>
<evidence type="ECO:0000313" key="6">
    <source>
        <dbReference type="EMBL" id="SEG84348.1"/>
    </source>
</evidence>
<dbReference type="GO" id="GO:0003824">
    <property type="term" value="F:catalytic activity"/>
    <property type="evidence" value="ECO:0007669"/>
    <property type="project" value="InterPro"/>
</dbReference>
<dbReference type="Proteomes" id="UP000236754">
    <property type="component" value="Unassembled WGS sequence"/>
</dbReference>
<dbReference type="InterPro" id="IPR023213">
    <property type="entry name" value="CAT-like_dom_sf"/>
</dbReference>
<dbReference type="FunFam" id="1.10.1200.10:FF:000016">
    <property type="entry name" value="Non-ribosomal peptide synthase"/>
    <property type="match status" value="1"/>
</dbReference>
<gene>
    <name evidence="6" type="ORF">SAMN05216223_11557</name>
</gene>
<dbReference type="GO" id="GO:0072330">
    <property type="term" value="P:monocarboxylic acid biosynthetic process"/>
    <property type="evidence" value="ECO:0007669"/>
    <property type="project" value="UniProtKB-ARBA"/>
</dbReference>
<keyword evidence="7" id="KW-1185">Reference proteome</keyword>
<dbReference type="FunFam" id="3.30.300.30:FF:000010">
    <property type="entry name" value="Enterobactin synthetase component F"/>
    <property type="match status" value="1"/>
</dbReference>
<evidence type="ECO:0000256" key="3">
    <source>
        <dbReference type="ARBA" id="ARBA00022450"/>
    </source>
</evidence>
<dbReference type="GO" id="GO:0044550">
    <property type="term" value="P:secondary metabolite biosynthetic process"/>
    <property type="evidence" value="ECO:0007669"/>
    <property type="project" value="UniProtKB-ARBA"/>
</dbReference>
<organism evidence="6 7">
    <name type="scientific">Actinacidiphila yanglinensis</name>
    <dbReference type="NCBI Taxonomy" id="310779"/>
    <lineage>
        <taxon>Bacteria</taxon>
        <taxon>Bacillati</taxon>
        <taxon>Actinomycetota</taxon>
        <taxon>Actinomycetes</taxon>
        <taxon>Kitasatosporales</taxon>
        <taxon>Streptomycetaceae</taxon>
        <taxon>Actinacidiphila</taxon>
    </lineage>
</organism>
<accession>A0A1H6DG64</accession>
<dbReference type="SMART" id="SM00823">
    <property type="entry name" value="PKS_PP"/>
    <property type="match status" value="1"/>
</dbReference>
<dbReference type="AlphaFoldDB" id="A0A1H6DG64"/>
<dbReference type="Pfam" id="PF13193">
    <property type="entry name" value="AMP-binding_C"/>
    <property type="match status" value="1"/>
</dbReference>
<dbReference type="InterPro" id="IPR020845">
    <property type="entry name" value="AMP-binding_CS"/>
</dbReference>
<dbReference type="Gene3D" id="3.30.559.10">
    <property type="entry name" value="Chloramphenicol acetyltransferase-like domain"/>
    <property type="match status" value="1"/>
</dbReference>
<dbReference type="FunFam" id="3.40.50.12780:FF:000012">
    <property type="entry name" value="Non-ribosomal peptide synthetase"/>
    <property type="match status" value="1"/>
</dbReference>
<evidence type="ECO:0000313" key="7">
    <source>
        <dbReference type="Proteomes" id="UP000236754"/>
    </source>
</evidence>
<evidence type="ECO:0000256" key="2">
    <source>
        <dbReference type="ARBA" id="ARBA00006432"/>
    </source>
</evidence>
<dbReference type="GO" id="GO:0031177">
    <property type="term" value="F:phosphopantetheine binding"/>
    <property type="evidence" value="ECO:0007669"/>
    <property type="project" value="InterPro"/>
</dbReference>
<dbReference type="Pfam" id="PF00668">
    <property type="entry name" value="Condensation"/>
    <property type="match status" value="1"/>
</dbReference>
<dbReference type="SUPFAM" id="SSF47336">
    <property type="entry name" value="ACP-like"/>
    <property type="match status" value="1"/>
</dbReference>
<evidence type="ECO:0000259" key="5">
    <source>
        <dbReference type="PROSITE" id="PS50075"/>
    </source>
</evidence>
<dbReference type="NCBIfam" id="TIGR01733">
    <property type="entry name" value="AA-adenyl-dom"/>
    <property type="match status" value="1"/>
</dbReference>
<dbReference type="CDD" id="cd19531">
    <property type="entry name" value="LCL_NRPS-like"/>
    <property type="match status" value="1"/>
</dbReference>
<dbReference type="OrthoDB" id="2472181at2"/>
<dbReference type="EMBL" id="FNVU01000015">
    <property type="protein sequence ID" value="SEG84348.1"/>
    <property type="molecule type" value="Genomic_DNA"/>
</dbReference>
<comment type="cofactor">
    <cofactor evidence="1">
        <name>pantetheine 4'-phosphate</name>
        <dbReference type="ChEBI" id="CHEBI:47942"/>
    </cofactor>
</comment>
<dbReference type="PANTHER" id="PTHR45527:SF1">
    <property type="entry name" value="FATTY ACID SYNTHASE"/>
    <property type="match status" value="1"/>
</dbReference>
<dbReference type="GO" id="GO:0008610">
    <property type="term" value="P:lipid biosynthetic process"/>
    <property type="evidence" value="ECO:0007669"/>
    <property type="project" value="UniProtKB-ARBA"/>
</dbReference>
<evidence type="ECO:0000256" key="1">
    <source>
        <dbReference type="ARBA" id="ARBA00001957"/>
    </source>
</evidence>